<dbReference type="CDD" id="cd01392">
    <property type="entry name" value="HTH_LacI"/>
    <property type="match status" value="1"/>
</dbReference>
<organism evidence="5 6">
    <name type="scientific">Microbacterium telephonicum</name>
    <dbReference type="NCBI Taxonomy" id="1714841"/>
    <lineage>
        <taxon>Bacteria</taxon>
        <taxon>Bacillati</taxon>
        <taxon>Actinomycetota</taxon>
        <taxon>Actinomycetes</taxon>
        <taxon>Micrococcales</taxon>
        <taxon>Microbacteriaceae</taxon>
        <taxon>Microbacterium</taxon>
    </lineage>
</organism>
<name>A0A498CC16_9MICO</name>
<dbReference type="InterPro" id="IPR000843">
    <property type="entry name" value="HTH_LacI"/>
</dbReference>
<protein>
    <submittedName>
        <fullName evidence="5">DNA-binding LacI/PurR family transcriptional regulator</fullName>
    </submittedName>
</protein>
<dbReference type="EMBL" id="RCDB01000001">
    <property type="protein sequence ID" value="RLK52717.1"/>
    <property type="molecule type" value="Genomic_DNA"/>
</dbReference>
<accession>A0A498CC16</accession>
<proteinExistence type="predicted"/>
<dbReference type="Proteomes" id="UP000273158">
    <property type="component" value="Unassembled WGS sequence"/>
</dbReference>
<dbReference type="PANTHER" id="PTHR30146:SF109">
    <property type="entry name" value="HTH-TYPE TRANSCRIPTIONAL REGULATOR GALS"/>
    <property type="match status" value="1"/>
</dbReference>
<dbReference type="PROSITE" id="PS50932">
    <property type="entry name" value="HTH_LACI_2"/>
    <property type="match status" value="1"/>
</dbReference>
<dbReference type="Pfam" id="PF00356">
    <property type="entry name" value="LacI"/>
    <property type="match status" value="1"/>
</dbReference>
<dbReference type="InterPro" id="IPR046335">
    <property type="entry name" value="LacI/GalR-like_sensor"/>
</dbReference>
<keyword evidence="3" id="KW-0804">Transcription</keyword>
<dbReference type="Pfam" id="PF13377">
    <property type="entry name" value="Peripla_BP_3"/>
    <property type="match status" value="1"/>
</dbReference>
<dbReference type="PANTHER" id="PTHR30146">
    <property type="entry name" value="LACI-RELATED TRANSCRIPTIONAL REPRESSOR"/>
    <property type="match status" value="1"/>
</dbReference>
<evidence type="ECO:0000313" key="6">
    <source>
        <dbReference type="Proteomes" id="UP000273158"/>
    </source>
</evidence>
<dbReference type="RefSeq" id="WP_121057517.1">
    <property type="nucleotide sequence ID" value="NZ_RCDB01000001.1"/>
</dbReference>
<evidence type="ECO:0000256" key="1">
    <source>
        <dbReference type="ARBA" id="ARBA00023015"/>
    </source>
</evidence>
<dbReference type="GO" id="GO:0000976">
    <property type="term" value="F:transcription cis-regulatory region binding"/>
    <property type="evidence" value="ECO:0007669"/>
    <property type="project" value="TreeGrafter"/>
</dbReference>
<keyword evidence="1" id="KW-0805">Transcription regulation</keyword>
<keyword evidence="2 5" id="KW-0238">DNA-binding</keyword>
<sequence>MSQDARSAESRIGVREVAAHAGVSSQTVSRVLNAHPHVRAETRERVLQSIADLGYVVNNAARALGTATTRTIGVIASDSGLFGPAVGIAALEAAARAAGRWISTAHIDASRPDEVDDAARHLLAQGVDGIVVVAPHTATLPRIREIARGLPVVTLHAATGEGAQQDAAALAVAHLADLGHRRIAHLAGPAQWQEAMLRGQGVEAALAEHHAAGPRWEGDWSAAAGARLAPEIAAAVRAPGGPTAIVVANDQMALGLVAGLRAAGIRVPDDVSVTGFDDNPDAAYYRPALTTVRVDVAGEARACIAALIGDAEAAAMAPATLVARASTAAPPAPSSAP</sequence>
<feature type="domain" description="HTH lacI-type" evidence="4">
    <location>
        <begin position="12"/>
        <end position="66"/>
    </location>
</feature>
<dbReference type="OrthoDB" id="9785139at2"/>
<dbReference type="InterPro" id="IPR010982">
    <property type="entry name" value="Lambda_DNA-bd_dom_sf"/>
</dbReference>
<dbReference type="Gene3D" id="1.10.260.40">
    <property type="entry name" value="lambda repressor-like DNA-binding domains"/>
    <property type="match status" value="1"/>
</dbReference>
<dbReference type="InterPro" id="IPR028082">
    <property type="entry name" value="Peripla_BP_I"/>
</dbReference>
<evidence type="ECO:0000256" key="3">
    <source>
        <dbReference type="ARBA" id="ARBA00023163"/>
    </source>
</evidence>
<evidence type="ECO:0000256" key="2">
    <source>
        <dbReference type="ARBA" id="ARBA00023125"/>
    </source>
</evidence>
<comment type="caution">
    <text evidence="5">The sequence shown here is derived from an EMBL/GenBank/DDBJ whole genome shotgun (WGS) entry which is preliminary data.</text>
</comment>
<keyword evidence="6" id="KW-1185">Reference proteome</keyword>
<dbReference type="AlphaFoldDB" id="A0A498CC16"/>
<dbReference type="SMART" id="SM00354">
    <property type="entry name" value="HTH_LACI"/>
    <property type="match status" value="1"/>
</dbReference>
<evidence type="ECO:0000313" key="5">
    <source>
        <dbReference type="EMBL" id="RLK52717.1"/>
    </source>
</evidence>
<dbReference type="GO" id="GO:0003700">
    <property type="term" value="F:DNA-binding transcription factor activity"/>
    <property type="evidence" value="ECO:0007669"/>
    <property type="project" value="TreeGrafter"/>
</dbReference>
<evidence type="ECO:0000259" key="4">
    <source>
        <dbReference type="PROSITE" id="PS50932"/>
    </source>
</evidence>
<reference evidence="5 6" key="1">
    <citation type="journal article" date="2015" name="Stand. Genomic Sci.">
        <title>Genomic Encyclopedia of Bacterial and Archaeal Type Strains, Phase III: the genomes of soil and plant-associated and newly described type strains.</title>
        <authorList>
            <person name="Whitman W.B."/>
            <person name="Woyke T."/>
            <person name="Klenk H.P."/>
            <person name="Zhou Y."/>
            <person name="Lilburn T.G."/>
            <person name="Beck B.J."/>
            <person name="De Vos P."/>
            <person name="Vandamme P."/>
            <person name="Eisen J.A."/>
            <person name="Garrity G."/>
            <person name="Hugenholtz P."/>
            <person name="Kyrpides N.C."/>
        </authorList>
    </citation>
    <scope>NUCLEOTIDE SEQUENCE [LARGE SCALE GENOMIC DNA]</scope>
    <source>
        <strain evidence="5 6">S2T63</strain>
    </source>
</reference>
<dbReference type="SUPFAM" id="SSF53822">
    <property type="entry name" value="Periplasmic binding protein-like I"/>
    <property type="match status" value="1"/>
</dbReference>
<gene>
    <name evidence="5" type="ORF">C7474_0670</name>
</gene>
<dbReference type="SUPFAM" id="SSF47413">
    <property type="entry name" value="lambda repressor-like DNA-binding domains"/>
    <property type="match status" value="1"/>
</dbReference>
<dbReference type="PROSITE" id="PS00356">
    <property type="entry name" value="HTH_LACI_1"/>
    <property type="match status" value="1"/>
</dbReference>
<dbReference type="Gene3D" id="3.40.50.2300">
    <property type="match status" value="2"/>
</dbReference>